<dbReference type="GO" id="GO:0005524">
    <property type="term" value="F:ATP binding"/>
    <property type="evidence" value="ECO:0007669"/>
    <property type="project" value="UniProtKB-KW"/>
</dbReference>
<feature type="domain" description="RNA 3'-terminal phosphate cyclase insert" evidence="9">
    <location>
        <begin position="201"/>
        <end position="291"/>
    </location>
</feature>
<dbReference type="PANTHER" id="PTHR11096:SF0">
    <property type="entry name" value="RNA 3'-TERMINAL PHOSPHATE CYCLASE"/>
    <property type="match status" value="1"/>
</dbReference>
<evidence type="ECO:0000256" key="7">
    <source>
        <dbReference type="SAM" id="MobiDB-lite"/>
    </source>
</evidence>
<dbReference type="PANTHER" id="PTHR11096">
    <property type="entry name" value="RNA 3' TERMINAL PHOSPHATE CYCLASE"/>
    <property type="match status" value="1"/>
</dbReference>
<gene>
    <name evidence="5" type="primary">rtcA</name>
    <name evidence="10" type="ORF">D3H34_24045</name>
</gene>
<dbReference type="Gene3D" id="3.30.360.20">
    <property type="entry name" value="RNA 3'-terminal phosphate cyclase, insert domain"/>
    <property type="match status" value="1"/>
</dbReference>
<sequence length="369" mass="39128">MTEAQQEQREQREQGAVELDGSQGEGGGQILRTGLALSMITGRPLTIAKIRAGRAKPGLMRQHLACVHAAAEISGAQVDGAELGSQSLRFVPGPVRAGDYRFAIAGAGSCMLVLQTVLPPLLLQPAGQVSRLRLSGGTHNPMAPPFHFLERAFAPLVRRLGGDLQLTLRRCGFYPAGGGEVDATIVPAAEGSQLQAFDLLSRGELRDGHAECLAPGLPRHVAARELETVGAAMGWSAHAEQLRTLPARQNEGPGNALLVTLAYAHLTEVFTAFGEKTLSAEQVAHGLVKEVRAFQKHEDAAVGPHLADQLALLLALAVFRQPGQSGAFTCSEVTPHTRTNCAVIERFLPVRFTITEAAGPRAARVQVAL</sequence>
<dbReference type="OrthoDB" id="9789235at2"/>
<keyword evidence="5" id="KW-0067">ATP-binding</keyword>
<dbReference type="InterPro" id="IPR000228">
    <property type="entry name" value="RNA3'_term_phos_cyc"/>
</dbReference>
<evidence type="ECO:0000256" key="5">
    <source>
        <dbReference type="HAMAP-Rule" id="MF_00200"/>
    </source>
</evidence>
<dbReference type="InterPro" id="IPR017770">
    <property type="entry name" value="RNA3'_term_phos_cyc_type_1"/>
</dbReference>
<feature type="compositionally biased region" description="Basic and acidic residues" evidence="7">
    <location>
        <begin position="1"/>
        <end position="15"/>
    </location>
</feature>
<dbReference type="Proteomes" id="UP000265619">
    <property type="component" value="Unassembled WGS sequence"/>
</dbReference>
<dbReference type="NCBIfam" id="NF003247">
    <property type="entry name" value="PRK04204.1-3"/>
    <property type="match status" value="1"/>
</dbReference>
<evidence type="ECO:0000256" key="4">
    <source>
        <dbReference type="ARBA" id="ARBA00024481"/>
    </source>
</evidence>
<dbReference type="GO" id="GO:0005737">
    <property type="term" value="C:cytoplasm"/>
    <property type="evidence" value="ECO:0007669"/>
    <property type="project" value="UniProtKB-SubCell"/>
</dbReference>
<dbReference type="InterPro" id="IPR037136">
    <property type="entry name" value="RNA3'_phos_cyclase_dom_sf"/>
</dbReference>
<dbReference type="RefSeq" id="WP_119556757.1">
    <property type="nucleotide sequence ID" value="NZ_QXMN01000038.1"/>
</dbReference>
<evidence type="ECO:0000256" key="6">
    <source>
        <dbReference type="NCBIfam" id="TIGR03399"/>
    </source>
</evidence>
<evidence type="ECO:0000256" key="3">
    <source>
        <dbReference type="ARBA" id="ARBA00022741"/>
    </source>
</evidence>
<feature type="active site" description="Tele-AMP-histidine intermediate" evidence="5">
    <location>
        <position position="336"/>
    </location>
</feature>
<evidence type="ECO:0000256" key="1">
    <source>
        <dbReference type="ARBA" id="ARBA00009206"/>
    </source>
</evidence>
<feature type="region of interest" description="Disordered" evidence="7">
    <location>
        <begin position="1"/>
        <end position="27"/>
    </location>
</feature>
<keyword evidence="11" id="KW-1185">Reference proteome</keyword>
<comment type="similarity">
    <text evidence="1 5">Belongs to the RNA 3'-terminal cyclase family. Type 1 subfamily.</text>
</comment>
<feature type="binding site" evidence="5">
    <location>
        <begin position="305"/>
        <end position="309"/>
    </location>
    <ligand>
        <name>ATP</name>
        <dbReference type="ChEBI" id="CHEBI:30616"/>
    </ligand>
</feature>
<dbReference type="InterPro" id="IPR023797">
    <property type="entry name" value="RNA3'_phos_cyclase_dom"/>
</dbReference>
<keyword evidence="3 5" id="KW-0547">Nucleotide-binding</keyword>
<dbReference type="InterPro" id="IPR013792">
    <property type="entry name" value="RNA3'P_cycl/enolpyr_Trfase_a/b"/>
</dbReference>
<keyword evidence="2 5" id="KW-0436">Ligase</keyword>
<dbReference type="EC" id="6.5.1.4" evidence="5 6"/>
<feature type="binding site" evidence="5">
    <location>
        <position position="115"/>
    </location>
    <ligand>
        <name>ATP</name>
        <dbReference type="ChEBI" id="CHEBI:30616"/>
    </ligand>
</feature>
<dbReference type="GO" id="GO:0006396">
    <property type="term" value="P:RNA processing"/>
    <property type="evidence" value="ECO:0007669"/>
    <property type="project" value="UniProtKB-UniRule"/>
</dbReference>
<dbReference type="Pfam" id="PF05189">
    <property type="entry name" value="RTC_insert"/>
    <property type="match status" value="1"/>
</dbReference>
<evidence type="ECO:0000259" key="9">
    <source>
        <dbReference type="Pfam" id="PF05189"/>
    </source>
</evidence>
<evidence type="ECO:0000313" key="11">
    <source>
        <dbReference type="Proteomes" id="UP000265619"/>
    </source>
</evidence>
<name>A0A9X8GTA6_9BURK</name>
<evidence type="ECO:0000259" key="8">
    <source>
        <dbReference type="Pfam" id="PF01137"/>
    </source>
</evidence>
<accession>A0A9X8GTA6</accession>
<dbReference type="PIRSF" id="PIRSF005378">
    <property type="entry name" value="RNA3'_term_phos_cycl_euk"/>
    <property type="match status" value="1"/>
</dbReference>
<dbReference type="EMBL" id="QXMN01000038">
    <property type="protein sequence ID" value="RIX75933.1"/>
    <property type="molecule type" value="Genomic_DNA"/>
</dbReference>
<dbReference type="NCBIfam" id="TIGR03399">
    <property type="entry name" value="RNA_3prim_cycl"/>
    <property type="match status" value="1"/>
</dbReference>
<dbReference type="SUPFAM" id="SSF55205">
    <property type="entry name" value="EPT/RTPC-like"/>
    <property type="match status" value="1"/>
</dbReference>
<organism evidence="10 11">
    <name type="scientific">Acidovorax cavernicola</name>
    <dbReference type="NCBI Taxonomy" id="1675792"/>
    <lineage>
        <taxon>Bacteria</taxon>
        <taxon>Pseudomonadati</taxon>
        <taxon>Pseudomonadota</taxon>
        <taxon>Betaproteobacteria</taxon>
        <taxon>Burkholderiales</taxon>
        <taxon>Comamonadaceae</taxon>
        <taxon>Acidovorax</taxon>
    </lineage>
</organism>
<feature type="domain" description="RNA 3'-terminal phosphate cyclase" evidence="8">
    <location>
        <begin position="24"/>
        <end position="354"/>
    </location>
</feature>
<dbReference type="NCBIfam" id="NF003246">
    <property type="entry name" value="PRK04204.1-2"/>
    <property type="match status" value="1"/>
</dbReference>
<dbReference type="HAMAP" id="MF_00200">
    <property type="entry name" value="RTC"/>
    <property type="match status" value="1"/>
</dbReference>
<keyword evidence="5" id="KW-0963">Cytoplasm</keyword>
<reference evidence="10 11" key="1">
    <citation type="submission" date="2018-09" db="EMBL/GenBank/DDBJ databases">
        <title>Acidovorax cavernicola nov. sp. isolated from Gruta de las Maravillas (Aracena, Spain).</title>
        <authorList>
            <person name="Jurado V."/>
            <person name="Gutierrez-Patricio S."/>
            <person name="Gonzalez-Pimentel J.L."/>
            <person name="Miller A.Z."/>
            <person name="Laiz L."/>
            <person name="Saiz-Jimenez C."/>
        </authorList>
    </citation>
    <scope>NUCLEOTIDE SEQUENCE [LARGE SCALE GENOMIC DNA]</scope>
    <source>
        <strain evidence="10 11">1011MAR4D40.2</strain>
    </source>
</reference>
<evidence type="ECO:0000256" key="2">
    <source>
        <dbReference type="ARBA" id="ARBA00022598"/>
    </source>
</evidence>
<protein>
    <recommendedName>
        <fullName evidence="5 6">RNA 3'-terminal phosphate cyclase</fullName>
        <shortName evidence="5">RNA cyclase</shortName>
        <shortName evidence="5">RNA-3'-phosphate cyclase</shortName>
        <ecNumber evidence="5 6">6.5.1.4</ecNumber>
    </recommendedName>
</protein>
<comment type="catalytic activity">
    <reaction evidence="4 5">
        <text>a 3'-end 3'-phospho-ribonucleotide-RNA + ATP = a 3'-end 2',3'-cyclophospho-ribonucleotide-RNA + AMP + diphosphate</text>
        <dbReference type="Rhea" id="RHEA:23976"/>
        <dbReference type="Rhea" id="RHEA-COMP:10463"/>
        <dbReference type="Rhea" id="RHEA-COMP:10464"/>
        <dbReference type="ChEBI" id="CHEBI:30616"/>
        <dbReference type="ChEBI" id="CHEBI:33019"/>
        <dbReference type="ChEBI" id="CHEBI:83062"/>
        <dbReference type="ChEBI" id="CHEBI:83064"/>
        <dbReference type="ChEBI" id="CHEBI:456215"/>
        <dbReference type="EC" id="6.5.1.4"/>
    </reaction>
</comment>
<dbReference type="InterPro" id="IPR013791">
    <property type="entry name" value="RNA3'-term_phos_cycl_insert"/>
</dbReference>
<dbReference type="SUPFAM" id="SSF52913">
    <property type="entry name" value="RNA 3'-terminal phosphate cyclase, RPTC, insert domain"/>
    <property type="match status" value="1"/>
</dbReference>
<dbReference type="AlphaFoldDB" id="A0A9X8GTA6"/>
<dbReference type="Gene3D" id="3.65.10.20">
    <property type="entry name" value="RNA 3'-terminal phosphate cyclase domain"/>
    <property type="match status" value="1"/>
</dbReference>
<comment type="subcellular location">
    <subcellularLocation>
        <location evidence="5">Cytoplasm</location>
    </subcellularLocation>
</comment>
<comment type="function">
    <text evidence="5">Catalyzes the conversion of 3'-phosphate to a 2',3'-cyclic phosphodiester at the end of RNA. The mechanism of action of the enzyme occurs in 3 steps: (A) adenylation of the enzyme by ATP; (B) transfer of adenylate to an RNA-N3'P to produce RNA-N3'PP5'A; (C) and attack of the adjacent 2'-hydroxyl on the 3'-phosphorus in the diester linkage to produce the cyclic end product. The biological role of this enzyme is unknown but it is likely to function in some aspects of cellular RNA processing.</text>
</comment>
<evidence type="ECO:0000313" key="10">
    <source>
        <dbReference type="EMBL" id="RIX75933.1"/>
    </source>
</evidence>
<dbReference type="Pfam" id="PF01137">
    <property type="entry name" value="RTC"/>
    <property type="match status" value="1"/>
</dbReference>
<dbReference type="InterPro" id="IPR036553">
    <property type="entry name" value="RPTC_insert"/>
</dbReference>
<proteinExistence type="inferred from homology"/>
<comment type="caution">
    <text evidence="10">The sequence shown here is derived from an EMBL/GenBank/DDBJ whole genome shotgun (WGS) entry which is preliminary data.</text>
</comment>
<dbReference type="GO" id="GO:0003963">
    <property type="term" value="F:RNA-3'-phosphate cyclase activity"/>
    <property type="evidence" value="ECO:0007669"/>
    <property type="project" value="UniProtKB-UniRule"/>
</dbReference>